<evidence type="ECO:0000313" key="3">
    <source>
        <dbReference type="Proteomes" id="UP000287872"/>
    </source>
</evidence>
<sequence length="55" mass="6686">MIYSFILRREGMAIIHAFFLHYIAFTWDVKAFYFIKSFTRPFAGRVFLFFLIIVI</sequence>
<protein>
    <submittedName>
        <fullName evidence="2">Uncharacterized protein</fullName>
    </submittedName>
</protein>
<name>A0A401UTA3_9CLOT</name>
<dbReference type="AlphaFoldDB" id="A0A401UTA3"/>
<dbReference type="Proteomes" id="UP000287872">
    <property type="component" value="Unassembled WGS sequence"/>
</dbReference>
<keyword evidence="1" id="KW-1133">Transmembrane helix</keyword>
<dbReference type="EMBL" id="BHYK01000040">
    <property type="protein sequence ID" value="GCD12741.1"/>
    <property type="molecule type" value="Genomic_DNA"/>
</dbReference>
<proteinExistence type="predicted"/>
<evidence type="ECO:0000313" key="2">
    <source>
        <dbReference type="EMBL" id="GCD12741.1"/>
    </source>
</evidence>
<accession>A0A401UTA3</accession>
<keyword evidence="3" id="KW-1185">Reference proteome</keyword>
<keyword evidence="1" id="KW-0472">Membrane</keyword>
<organism evidence="2 3">
    <name type="scientific">Clostridium tagluense</name>
    <dbReference type="NCBI Taxonomy" id="360422"/>
    <lineage>
        <taxon>Bacteria</taxon>
        <taxon>Bacillati</taxon>
        <taxon>Bacillota</taxon>
        <taxon>Clostridia</taxon>
        <taxon>Eubacteriales</taxon>
        <taxon>Clostridiaceae</taxon>
        <taxon>Clostridium</taxon>
    </lineage>
</organism>
<keyword evidence="1" id="KW-0812">Transmembrane</keyword>
<reference evidence="2 3" key="1">
    <citation type="submission" date="2018-11" db="EMBL/GenBank/DDBJ databases">
        <title>Genome sequencing and assembly of Clostridium tagluense strain A121.</title>
        <authorList>
            <person name="Murakami T."/>
            <person name="Segawa T."/>
            <person name="Shcherbakova V.A."/>
            <person name="Mori H."/>
            <person name="Yoshimura Y."/>
        </authorList>
    </citation>
    <scope>NUCLEOTIDE SEQUENCE [LARGE SCALE GENOMIC DNA]</scope>
    <source>
        <strain evidence="2 3">A121</strain>
    </source>
</reference>
<gene>
    <name evidence="2" type="ORF">Ctaglu_43640</name>
</gene>
<feature type="transmembrane region" description="Helical" evidence="1">
    <location>
        <begin position="12"/>
        <end position="27"/>
    </location>
</feature>
<comment type="caution">
    <text evidence="2">The sequence shown here is derived from an EMBL/GenBank/DDBJ whole genome shotgun (WGS) entry which is preliminary data.</text>
</comment>
<evidence type="ECO:0000256" key="1">
    <source>
        <dbReference type="SAM" id="Phobius"/>
    </source>
</evidence>